<dbReference type="RefSeq" id="XP_046598934.1">
    <property type="nucleotide sequence ID" value="XM_046742978.1"/>
</dbReference>
<keyword evidence="1" id="KW-1185">Reference proteome</keyword>
<accession>A0ABM3GF87</accession>
<gene>
    <name evidence="2" type="primary">LOC107217867</name>
</gene>
<dbReference type="Proteomes" id="UP000829291">
    <property type="component" value="Chromosome 6"/>
</dbReference>
<sequence>MASLLLSVLHRSPAAHRNHYRKCVATRLSSLLVTLLVASIHGAPTMTTDRRILQGKWVNPCGLALTDGDPDGDVPQLNDAQLLSQVVIQAKTALMHAEIFRDDFLNKTFRTTFAKIHSDWKMYRYSWLPSKQDIPKELNEPLAKEDLEKLELDKALLDAYTYMQTFAVGLEQIVWDQNDNDSEFHKQFADTEFKLRTVLCELQAALVERGVKPRPDVTRAVMGADIRGYKDESTRSVRDWVIFRDYMNGLEYIIQVFEYLGDRLRS</sequence>
<reference evidence="2" key="1">
    <citation type="submission" date="2025-08" db="UniProtKB">
        <authorList>
            <consortium name="RefSeq"/>
        </authorList>
    </citation>
    <scope>IDENTIFICATION</scope>
    <source>
        <tissue evidence="2">Thorax and Abdomen</tissue>
    </source>
</reference>
<protein>
    <submittedName>
        <fullName evidence="2">Uncharacterized protein LOC107217867 isoform X1</fullName>
    </submittedName>
</protein>
<evidence type="ECO:0000313" key="2">
    <source>
        <dbReference type="RefSeq" id="XP_046598934.1"/>
    </source>
</evidence>
<name>A0ABM3GF87_NEOLC</name>
<proteinExistence type="predicted"/>
<dbReference type="GeneID" id="107217867"/>
<evidence type="ECO:0000313" key="1">
    <source>
        <dbReference type="Proteomes" id="UP000829291"/>
    </source>
</evidence>
<organism evidence="1 2">
    <name type="scientific">Neodiprion lecontei</name>
    <name type="common">Redheaded pine sawfly</name>
    <dbReference type="NCBI Taxonomy" id="441921"/>
    <lineage>
        <taxon>Eukaryota</taxon>
        <taxon>Metazoa</taxon>
        <taxon>Ecdysozoa</taxon>
        <taxon>Arthropoda</taxon>
        <taxon>Hexapoda</taxon>
        <taxon>Insecta</taxon>
        <taxon>Pterygota</taxon>
        <taxon>Neoptera</taxon>
        <taxon>Endopterygota</taxon>
        <taxon>Hymenoptera</taxon>
        <taxon>Tenthredinoidea</taxon>
        <taxon>Diprionidae</taxon>
        <taxon>Diprioninae</taxon>
        <taxon>Neodiprion</taxon>
    </lineage>
</organism>